<gene>
    <name evidence="1" type="ORF">J27TS8_43850</name>
</gene>
<protein>
    <recommendedName>
        <fullName evidence="3">Spore coat protein</fullName>
    </recommendedName>
</protein>
<evidence type="ECO:0008006" key="3">
    <source>
        <dbReference type="Google" id="ProtNLM"/>
    </source>
</evidence>
<dbReference type="EMBL" id="BORC01000014">
    <property type="protein sequence ID" value="GIN64392.1"/>
    <property type="molecule type" value="Genomic_DNA"/>
</dbReference>
<dbReference type="RefSeq" id="WP_095306144.1">
    <property type="nucleotide sequence ID" value="NZ_BORC01000014.1"/>
</dbReference>
<organism evidence="1 2">
    <name type="scientific">Robertmurraya siralis</name>
    <dbReference type="NCBI Taxonomy" id="77777"/>
    <lineage>
        <taxon>Bacteria</taxon>
        <taxon>Bacillati</taxon>
        <taxon>Bacillota</taxon>
        <taxon>Bacilli</taxon>
        <taxon>Bacillales</taxon>
        <taxon>Bacillaceae</taxon>
        <taxon>Robertmurraya</taxon>
    </lineage>
</organism>
<dbReference type="Proteomes" id="UP000682111">
    <property type="component" value="Unassembled WGS sequence"/>
</dbReference>
<evidence type="ECO:0000313" key="1">
    <source>
        <dbReference type="EMBL" id="GIN64392.1"/>
    </source>
</evidence>
<dbReference type="OrthoDB" id="2356617at2"/>
<sequence length="69" mass="7850">MTKYLALHETLEVHELLVFKNLTLTKSATMNKLVQDPELKAILTQEVTAGTAFISKLQAYLTDRSERNE</sequence>
<name>A0A919WML9_9BACI</name>
<reference evidence="1" key="1">
    <citation type="submission" date="2021-03" db="EMBL/GenBank/DDBJ databases">
        <title>Antimicrobial resistance genes in bacteria isolated from Japanese honey, and their potential for conferring macrolide and lincosamide resistance in the American foulbrood pathogen Paenibacillus larvae.</title>
        <authorList>
            <person name="Okamoto M."/>
            <person name="Kumagai M."/>
            <person name="Kanamori H."/>
            <person name="Takamatsu D."/>
        </authorList>
    </citation>
    <scope>NUCLEOTIDE SEQUENCE</scope>
    <source>
        <strain evidence="1">J27TS8</strain>
    </source>
</reference>
<proteinExistence type="predicted"/>
<accession>A0A919WML9</accession>
<comment type="caution">
    <text evidence="1">The sequence shown here is derived from an EMBL/GenBank/DDBJ whole genome shotgun (WGS) entry which is preliminary data.</text>
</comment>
<dbReference type="AlphaFoldDB" id="A0A919WML9"/>
<evidence type="ECO:0000313" key="2">
    <source>
        <dbReference type="Proteomes" id="UP000682111"/>
    </source>
</evidence>
<keyword evidence="2" id="KW-1185">Reference proteome</keyword>